<dbReference type="Proteomes" id="UP001139516">
    <property type="component" value="Unassembled WGS sequence"/>
</dbReference>
<dbReference type="InterPro" id="IPR029058">
    <property type="entry name" value="AB_hydrolase_fold"/>
</dbReference>
<evidence type="ECO:0000259" key="3">
    <source>
        <dbReference type="Pfam" id="PF07859"/>
    </source>
</evidence>
<keyword evidence="5" id="KW-1185">Reference proteome</keyword>
<dbReference type="EMBL" id="JALPRX010000027">
    <property type="protein sequence ID" value="MCK8784234.1"/>
    <property type="molecule type" value="Genomic_DNA"/>
</dbReference>
<dbReference type="FunFam" id="3.40.50.1820:FF:000089">
    <property type="entry name" value="Alpha/beta hydrolase"/>
    <property type="match status" value="1"/>
</dbReference>
<dbReference type="InterPro" id="IPR002168">
    <property type="entry name" value="Lipase_GDXG_HIS_AS"/>
</dbReference>
<proteinExistence type="inferred from homology"/>
<gene>
    <name evidence="4" type="ORF">M0638_07570</name>
</gene>
<feature type="domain" description="Alpha/beta hydrolase fold-3" evidence="3">
    <location>
        <begin position="83"/>
        <end position="289"/>
    </location>
</feature>
<evidence type="ECO:0000313" key="4">
    <source>
        <dbReference type="EMBL" id="MCK8784234.1"/>
    </source>
</evidence>
<accession>A0A9X1Y4U6</accession>
<dbReference type="Pfam" id="PF07859">
    <property type="entry name" value="Abhydrolase_3"/>
    <property type="match status" value="1"/>
</dbReference>
<evidence type="ECO:0000313" key="5">
    <source>
        <dbReference type="Proteomes" id="UP001139516"/>
    </source>
</evidence>
<keyword evidence="2 4" id="KW-0378">Hydrolase</keyword>
<dbReference type="InterPro" id="IPR013094">
    <property type="entry name" value="AB_hydrolase_3"/>
</dbReference>
<reference evidence="4" key="1">
    <citation type="submission" date="2022-04" db="EMBL/GenBank/DDBJ databases">
        <title>Roseomonas acroporae sp. nov., isolated from coral Acropora digitifera.</title>
        <authorList>
            <person name="Sun H."/>
        </authorList>
    </citation>
    <scope>NUCLEOTIDE SEQUENCE</scope>
    <source>
        <strain evidence="4">NAR14</strain>
    </source>
</reference>
<sequence>MPALHPDAEILLQVIRESGRPSYASLEPAEARRMYRDGRHVLQLPPPEVAVWRDLDCDGPRGKVPLRLYRGLGTAAEAALPCLLYLHGGGWVFGDLDTHDGLCRALANEAGCCVIAVDYRMAPEHRFPAAVEDAMAALRFVAAEASSLGIDPSRLAVGGDSAGGNLAAILALLGRDGAVPNPGFQLLLYPATDLTMTTESYERITAGLPLTAEVMRWFIDHYAPEVADRWDWRASPLRAPSLAGVAPAFVMTAGHDPLNDEGRAYADRLEREGVRVAHLHCADQIHGFLTMGRFLRGAATVTRIAALALREAWEEFRVG</sequence>
<dbReference type="InterPro" id="IPR050300">
    <property type="entry name" value="GDXG_lipolytic_enzyme"/>
</dbReference>
<organism evidence="4 5">
    <name type="scientific">Roseomonas acroporae</name>
    <dbReference type="NCBI Taxonomy" id="2937791"/>
    <lineage>
        <taxon>Bacteria</taxon>
        <taxon>Pseudomonadati</taxon>
        <taxon>Pseudomonadota</taxon>
        <taxon>Alphaproteobacteria</taxon>
        <taxon>Acetobacterales</taxon>
        <taxon>Roseomonadaceae</taxon>
        <taxon>Roseomonas</taxon>
    </lineage>
</organism>
<dbReference type="PANTHER" id="PTHR48081">
    <property type="entry name" value="AB HYDROLASE SUPERFAMILY PROTEIN C4A8.06C"/>
    <property type="match status" value="1"/>
</dbReference>
<dbReference type="RefSeq" id="WP_248666359.1">
    <property type="nucleotide sequence ID" value="NZ_JALPRX010000027.1"/>
</dbReference>
<dbReference type="PANTHER" id="PTHR48081:SF8">
    <property type="entry name" value="ALPHA_BETA HYDROLASE FOLD-3 DOMAIN-CONTAINING PROTEIN-RELATED"/>
    <property type="match status" value="1"/>
</dbReference>
<evidence type="ECO:0000256" key="1">
    <source>
        <dbReference type="ARBA" id="ARBA00010515"/>
    </source>
</evidence>
<name>A0A9X1Y4U6_9PROT</name>
<dbReference type="PROSITE" id="PS01173">
    <property type="entry name" value="LIPASE_GDXG_HIS"/>
    <property type="match status" value="1"/>
</dbReference>
<comment type="caution">
    <text evidence="4">The sequence shown here is derived from an EMBL/GenBank/DDBJ whole genome shotgun (WGS) entry which is preliminary data.</text>
</comment>
<dbReference type="SUPFAM" id="SSF53474">
    <property type="entry name" value="alpha/beta-Hydrolases"/>
    <property type="match status" value="1"/>
</dbReference>
<evidence type="ECO:0000256" key="2">
    <source>
        <dbReference type="ARBA" id="ARBA00022801"/>
    </source>
</evidence>
<protein>
    <submittedName>
        <fullName evidence="4">Alpha/beta hydrolase</fullName>
    </submittedName>
</protein>
<dbReference type="AlphaFoldDB" id="A0A9X1Y4U6"/>
<dbReference type="GO" id="GO:0016787">
    <property type="term" value="F:hydrolase activity"/>
    <property type="evidence" value="ECO:0007669"/>
    <property type="project" value="UniProtKB-KW"/>
</dbReference>
<dbReference type="Gene3D" id="3.40.50.1820">
    <property type="entry name" value="alpha/beta hydrolase"/>
    <property type="match status" value="1"/>
</dbReference>
<comment type="similarity">
    <text evidence="1">Belongs to the 'GDXG' lipolytic enzyme family.</text>
</comment>